<evidence type="ECO:0000256" key="1">
    <source>
        <dbReference type="SAM" id="MobiDB-lite"/>
    </source>
</evidence>
<keyword evidence="2" id="KW-0413">Isomerase</keyword>
<sequence>MNRRVVCPADTATLRSQPLRGMRIIELSSYVASPLSGMTLAQLGADVIRVEPIGGGPDRTRWPLAESGTSLYWAGLNKGKRAIEVDLSTADGRRLVSDLIAGAGTVISNSERYPELAFEALRARRPDVIHVLLTGRRDGSTAVDYTVQAATGFPLLTGPENTTGPVNSPVPAWDLAAGLYLAIGLLAAERHRLLTGEGQSLRVALEDVALAAAGNLGYLAEAQLNGTSRERDGNHVYGTFGRDFATADGERLMIVALTARHAEDLFAATGLTGVVSALSAALGADFDEEAERYRHRKVLGELLAGWFETHTLAEAEEALRATRVLWSPYRSFTDLVADDARLLRESPLMAELRQPGAGEHWAPGSPLVLDGEQSPPAAAPLVGQHTEEVLRDELGLSAPDLAKLRENGVIPPGGDRDGEGSP</sequence>
<dbReference type="InterPro" id="IPR050509">
    <property type="entry name" value="CoA-transferase_III"/>
</dbReference>
<dbReference type="InterPro" id="IPR003673">
    <property type="entry name" value="CoA-Trfase_fam_III"/>
</dbReference>
<keyword evidence="3" id="KW-1185">Reference proteome</keyword>
<comment type="caution">
    <text evidence="2">The sequence shown here is derived from an EMBL/GenBank/DDBJ whole genome shotgun (WGS) entry which is preliminary data.</text>
</comment>
<name>A0A6H9YJL3_9ACTN</name>
<dbReference type="PANTHER" id="PTHR48228:SF5">
    <property type="entry name" value="ALPHA-METHYLACYL-COA RACEMASE"/>
    <property type="match status" value="1"/>
</dbReference>
<dbReference type="Gene3D" id="3.30.1540.10">
    <property type="entry name" value="formyl-coa transferase, domain 3"/>
    <property type="match status" value="1"/>
</dbReference>
<evidence type="ECO:0000313" key="2">
    <source>
        <dbReference type="EMBL" id="KAB2344467.1"/>
    </source>
</evidence>
<organism evidence="2 3">
    <name type="scientific">Actinomadura rudentiformis</name>
    <dbReference type="NCBI Taxonomy" id="359158"/>
    <lineage>
        <taxon>Bacteria</taxon>
        <taxon>Bacillati</taxon>
        <taxon>Actinomycetota</taxon>
        <taxon>Actinomycetes</taxon>
        <taxon>Streptosporangiales</taxon>
        <taxon>Thermomonosporaceae</taxon>
        <taxon>Actinomadura</taxon>
    </lineage>
</organism>
<dbReference type="RefSeq" id="WP_151565495.1">
    <property type="nucleotide sequence ID" value="NZ_WBMT01000016.1"/>
</dbReference>
<dbReference type="InterPro" id="IPR044855">
    <property type="entry name" value="CoA-Trfase_III_dom3_sf"/>
</dbReference>
<feature type="region of interest" description="Disordered" evidence="1">
    <location>
        <begin position="401"/>
        <end position="422"/>
    </location>
</feature>
<dbReference type="Gene3D" id="3.40.50.10540">
    <property type="entry name" value="Crotonobetainyl-coa:carnitine coa-transferase, domain 1"/>
    <property type="match status" value="1"/>
</dbReference>
<dbReference type="OrthoDB" id="4251672at2"/>
<dbReference type="Pfam" id="PF02515">
    <property type="entry name" value="CoA_transf_3"/>
    <property type="match status" value="1"/>
</dbReference>
<dbReference type="GO" id="GO:0016853">
    <property type="term" value="F:isomerase activity"/>
    <property type="evidence" value="ECO:0007669"/>
    <property type="project" value="UniProtKB-KW"/>
</dbReference>
<feature type="region of interest" description="Disordered" evidence="1">
    <location>
        <begin position="354"/>
        <end position="385"/>
    </location>
</feature>
<dbReference type="Proteomes" id="UP000468735">
    <property type="component" value="Unassembled WGS sequence"/>
</dbReference>
<proteinExistence type="predicted"/>
<gene>
    <name evidence="2" type="ORF">F8566_31570</name>
</gene>
<accession>A0A6H9YJL3</accession>
<evidence type="ECO:0000313" key="3">
    <source>
        <dbReference type="Proteomes" id="UP000468735"/>
    </source>
</evidence>
<reference evidence="2 3" key="1">
    <citation type="submission" date="2019-09" db="EMBL/GenBank/DDBJ databases">
        <title>Actinomadura physcomitrii sp. nov., a novel actinomycete isolated from moss [Physcomitrium sphaericum (Ludw) Fuernr].</title>
        <authorList>
            <person name="Zhuang X."/>
            <person name="Liu C."/>
        </authorList>
    </citation>
    <scope>NUCLEOTIDE SEQUENCE [LARGE SCALE GENOMIC DNA]</scope>
    <source>
        <strain evidence="2 3">HMC1</strain>
    </source>
</reference>
<dbReference type="PANTHER" id="PTHR48228">
    <property type="entry name" value="SUCCINYL-COA--D-CITRAMALATE COA-TRANSFERASE"/>
    <property type="match status" value="1"/>
</dbReference>
<dbReference type="SUPFAM" id="SSF89796">
    <property type="entry name" value="CoA-transferase family III (CaiB/BaiF)"/>
    <property type="match status" value="1"/>
</dbReference>
<dbReference type="AlphaFoldDB" id="A0A6H9YJL3"/>
<protein>
    <submittedName>
        <fullName evidence="2">2-methylfumaryl-CoA isomerase</fullName>
    </submittedName>
</protein>
<dbReference type="InterPro" id="IPR023606">
    <property type="entry name" value="CoA-Trfase_III_dom_1_sf"/>
</dbReference>
<dbReference type="EMBL" id="WBMT01000016">
    <property type="protein sequence ID" value="KAB2344467.1"/>
    <property type="molecule type" value="Genomic_DNA"/>
</dbReference>